<comment type="caution">
    <text evidence="2">The sequence shown here is derived from an EMBL/GenBank/DDBJ whole genome shotgun (WGS) entry which is preliminary data.</text>
</comment>
<dbReference type="Proteomes" id="UP000314294">
    <property type="component" value="Unassembled WGS sequence"/>
</dbReference>
<reference evidence="2 3" key="1">
    <citation type="submission" date="2019-03" db="EMBL/GenBank/DDBJ databases">
        <title>First draft genome of Liparis tanakae, snailfish: a comprehensive survey of snailfish specific genes.</title>
        <authorList>
            <person name="Kim W."/>
            <person name="Song I."/>
            <person name="Jeong J.-H."/>
            <person name="Kim D."/>
            <person name="Kim S."/>
            <person name="Ryu S."/>
            <person name="Song J.Y."/>
            <person name="Lee S.K."/>
        </authorList>
    </citation>
    <scope>NUCLEOTIDE SEQUENCE [LARGE SCALE GENOMIC DNA]</scope>
    <source>
        <tissue evidence="2">Muscle</tissue>
    </source>
</reference>
<name>A0A4Z2EF05_9TELE</name>
<evidence type="ECO:0000313" key="3">
    <source>
        <dbReference type="Proteomes" id="UP000314294"/>
    </source>
</evidence>
<dbReference type="EMBL" id="SRLO01009306">
    <property type="protein sequence ID" value="TNN26892.1"/>
    <property type="molecule type" value="Genomic_DNA"/>
</dbReference>
<feature type="region of interest" description="Disordered" evidence="1">
    <location>
        <begin position="1"/>
        <end position="42"/>
    </location>
</feature>
<dbReference type="AlphaFoldDB" id="A0A4Z2EF05"/>
<keyword evidence="3" id="KW-1185">Reference proteome</keyword>
<evidence type="ECO:0000256" key="1">
    <source>
        <dbReference type="SAM" id="MobiDB-lite"/>
    </source>
</evidence>
<accession>A0A4Z2EF05</accession>
<sequence>MLTAPADCPSADRPLRPKPAKRGTEGLDASAFQPGLELAGPGDDGGVMEKAFCSDLMVSSVVIMKPTV</sequence>
<organism evidence="2 3">
    <name type="scientific">Liparis tanakae</name>
    <name type="common">Tanaka's snailfish</name>
    <dbReference type="NCBI Taxonomy" id="230148"/>
    <lineage>
        <taxon>Eukaryota</taxon>
        <taxon>Metazoa</taxon>
        <taxon>Chordata</taxon>
        <taxon>Craniata</taxon>
        <taxon>Vertebrata</taxon>
        <taxon>Euteleostomi</taxon>
        <taxon>Actinopterygii</taxon>
        <taxon>Neopterygii</taxon>
        <taxon>Teleostei</taxon>
        <taxon>Neoteleostei</taxon>
        <taxon>Acanthomorphata</taxon>
        <taxon>Eupercaria</taxon>
        <taxon>Perciformes</taxon>
        <taxon>Cottioidei</taxon>
        <taxon>Cottales</taxon>
        <taxon>Liparidae</taxon>
        <taxon>Liparis</taxon>
    </lineage>
</organism>
<gene>
    <name evidence="2" type="ORF">EYF80_062966</name>
</gene>
<proteinExistence type="predicted"/>
<evidence type="ECO:0000313" key="2">
    <source>
        <dbReference type="EMBL" id="TNN26892.1"/>
    </source>
</evidence>
<protein>
    <submittedName>
        <fullName evidence="2">Uncharacterized protein</fullName>
    </submittedName>
</protein>